<evidence type="ECO:0000256" key="1">
    <source>
        <dbReference type="ARBA" id="ARBA00004141"/>
    </source>
</evidence>
<feature type="transmembrane region" description="Helical" evidence="7">
    <location>
        <begin position="433"/>
        <end position="455"/>
    </location>
</feature>
<keyword evidence="5 7" id="KW-1133">Transmembrane helix</keyword>
<evidence type="ECO:0000256" key="5">
    <source>
        <dbReference type="ARBA" id="ARBA00022989"/>
    </source>
</evidence>
<feature type="transmembrane region" description="Helical" evidence="7">
    <location>
        <begin position="114"/>
        <end position="139"/>
    </location>
</feature>
<feature type="transmembrane region" description="Helical" evidence="7">
    <location>
        <begin position="234"/>
        <end position="259"/>
    </location>
</feature>
<dbReference type="Gene3D" id="1.20.1250.20">
    <property type="entry name" value="MFS general substrate transporter like domains"/>
    <property type="match status" value="1"/>
</dbReference>
<sequence>MWRCCRTDLADDENGEARLLRQKRDDCALDPSAPVDILALRNSGYLLQYFAVGLIFGGLPATQYGLFVAYLNVPAYVSTAASTLSTFPWSIKILFALLSDGVPLFGYRRRPWMMVGWTICTLFLICLACTPLPTPYFCFTESGKLDLHKVCNSGAAHEGLAFALLMMCAACGYVLADVAADGLTVSYARREAQATRGKTQTTAYLVRTMGQICAQLLVGLGMNGPEYEGTFSRGISFSTVCAILAIPSFAMLFVSWFLIEEPRVVIAAPGAKLAKPSADLEEAPSLGHFLASGWKLFESAALLDVVLFQFLSNAIGSIGTTAGPEVQRVWAGVQNLQNQLFSIAGNVLFIFGLWLVRQRFLNFSWRLMLIITTVLVNVIDIPITFITIYDVLRNQYFYLDDGLITAIPSAASFIVGTYVIVELAQPGTEALTYGILTTASNLGGPVASGLSNWFFGYWHPSLSDSANYVEDEPEFRTTVALSFVIGYAFSFLSLAVLPLLPDQKADTHARLATRPRHWGYACATFVILFVGFLYSLTVDLLSVIPSTSCLEIAGGTGCNA</sequence>
<evidence type="ECO:0000256" key="6">
    <source>
        <dbReference type="ARBA" id="ARBA00023136"/>
    </source>
</evidence>
<evidence type="ECO:0000256" key="3">
    <source>
        <dbReference type="ARBA" id="ARBA00022448"/>
    </source>
</evidence>
<feature type="transmembrane region" description="Helical" evidence="7">
    <location>
        <begin position="46"/>
        <end position="67"/>
    </location>
</feature>
<dbReference type="SUPFAM" id="SSF103473">
    <property type="entry name" value="MFS general substrate transporter"/>
    <property type="match status" value="1"/>
</dbReference>
<comment type="caution">
    <text evidence="8">The sequence shown here is derived from an EMBL/GenBank/DDBJ whole genome shotgun (WGS) entry which is preliminary data.</text>
</comment>
<dbReference type="PANTHER" id="PTHR31585:SF5">
    <property type="entry name" value="RNA-BINDING S4 DOMAIN-CONTAINING PROTEIN"/>
    <property type="match status" value="1"/>
</dbReference>
<dbReference type="InterPro" id="IPR036259">
    <property type="entry name" value="MFS_trans_sf"/>
</dbReference>
<dbReference type="GO" id="GO:0016020">
    <property type="term" value="C:membrane"/>
    <property type="evidence" value="ECO:0007669"/>
    <property type="project" value="UniProtKB-SubCell"/>
</dbReference>
<organism evidence="8 9">
    <name type="scientific">Prymnesium parvum</name>
    <name type="common">Toxic golden alga</name>
    <dbReference type="NCBI Taxonomy" id="97485"/>
    <lineage>
        <taxon>Eukaryota</taxon>
        <taxon>Haptista</taxon>
        <taxon>Haptophyta</taxon>
        <taxon>Prymnesiophyceae</taxon>
        <taxon>Prymnesiales</taxon>
        <taxon>Prymnesiaceae</taxon>
        <taxon>Prymnesium</taxon>
    </lineage>
</organism>
<gene>
    <name evidence="8" type="ORF">AB1Y20_017602</name>
</gene>
<evidence type="ECO:0008006" key="10">
    <source>
        <dbReference type="Google" id="ProtNLM"/>
    </source>
</evidence>
<feature type="transmembrane region" description="Helical" evidence="7">
    <location>
        <begin position="475"/>
        <end position="497"/>
    </location>
</feature>
<dbReference type="Pfam" id="PF03092">
    <property type="entry name" value="BT1"/>
    <property type="match status" value="1"/>
</dbReference>
<feature type="transmembrane region" description="Helical" evidence="7">
    <location>
        <begin position="403"/>
        <end position="421"/>
    </location>
</feature>
<keyword evidence="4 7" id="KW-0812">Transmembrane</keyword>
<comment type="subcellular location">
    <subcellularLocation>
        <location evidence="1">Membrane</location>
        <topology evidence="1">Multi-pass membrane protein</topology>
    </subcellularLocation>
</comment>
<dbReference type="EMBL" id="JBGBPQ010000006">
    <property type="protein sequence ID" value="KAL1522620.1"/>
    <property type="molecule type" value="Genomic_DNA"/>
</dbReference>
<feature type="transmembrane region" description="Helical" evidence="7">
    <location>
        <begin position="204"/>
        <end position="222"/>
    </location>
</feature>
<reference evidence="8 9" key="1">
    <citation type="journal article" date="2024" name="Science">
        <title>Giant polyketide synthase enzymes in the biosynthesis of giant marine polyether toxins.</title>
        <authorList>
            <person name="Fallon T.R."/>
            <person name="Shende V.V."/>
            <person name="Wierzbicki I.H."/>
            <person name="Pendleton A.L."/>
            <person name="Watervoot N.F."/>
            <person name="Auber R.P."/>
            <person name="Gonzalez D.J."/>
            <person name="Wisecaver J.H."/>
            <person name="Moore B.S."/>
        </authorList>
    </citation>
    <scope>NUCLEOTIDE SEQUENCE [LARGE SCALE GENOMIC DNA]</scope>
    <source>
        <strain evidence="8 9">12B1</strain>
    </source>
</reference>
<feature type="transmembrane region" description="Helical" evidence="7">
    <location>
        <begin position="518"/>
        <end position="536"/>
    </location>
</feature>
<comment type="similarity">
    <text evidence="2">Belongs to the major facilitator superfamily. Folate-biopterin transporter (TC 2.A.71) family.</text>
</comment>
<protein>
    <recommendedName>
        <fullName evidence="10">Folate-Biopterin Transporter (FBT) Family</fullName>
    </recommendedName>
</protein>
<evidence type="ECO:0000256" key="4">
    <source>
        <dbReference type="ARBA" id="ARBA00022692"/>
    </source>
</evidence>
<evidence type="ECO:0000256" key="7">
    <source>
        <dbReference type="SAM" id="Phobius"/>
    </source>
</evidence>
<accession>A0AB34JM83</accession>
<keyword evidence="9" id="KW-1185">Reference proteome</keyword>
<feature type="transmembrane region" description="Helical" evidence="7">
    <location>
        <begin position="87"/>
        <end position="107"/>
    </location>
</feature>
<keyword evidence="6 7" id="KW-0472">Membrane</keyword>
<evidence type="ECO:0000313" key="8">
    <source>
        <dbReference type="EMBL" id="KAL1522620.1"/>
    </source>
</evidence>
<evidence type="ECO:0000256" key="2">
    <source>
        <dbReference type="ARBA" id="ARBA00007015"/>
    </source>
</evidence>
<dbReference type="AlphaFoldDB" id="A0AB34JM83"/>
<feature type="transmembrane region" description="Helical" evidence="7">
    <location>
        <begin position="159"/>
        <end position="183"/>
    </location>
</feature>
<keyword evidence="3" id="KW-0813">Transport</keyword>
<dbReference type="InterPro" id="IPR039309">
    <property type="entry name" value="BT1"/>
</dbReference>
<dbReference type="Proteomes" id="UP001515480">
    <property type="component" value="Unassembled WGS sequence"/>
</dbReference>
<feature type="transmembrane region" description="Helical" evidence="7">
    <location>
        <begin position="368"/>
        <end position="391"/>
    </location>
</feature>
<proteinExistence type="inferred from homology"/>
<evidence type="ECO:0000313" key="9">
    <source>
        <dbReference type="Proteomes" id="UP001515480"/>
    </source>
</evidence>
<dbReference type="PANTHER" id="PTHR31585">
    <property type="entry name" value="FOLATE-BIOPTERIN TRANSPORTER 1, CHLOROPLASTIC"/>
    <property type="match status" value="1"/>
</dbReference>
<name>A0AB34JM83_PRYPA</name>